<protein>
    <submittedName>
        <fullName evidence="2">Uncharacterized protein</fullName>
    </submittedName>
</protein>
<accession>M3YIC0</accession>
<feature type="region of interest" description="Disordered" evidence="1">
    <location>
        <begin position="28"/>
        <end position="100"/>
    </location>
</feature>
<sequence>PSRAGTEESTAPGSCTLCLRVAQTSPPQAKLWVTGSPSSGSSNPSKSDGGNKERGERQALQPPGSRQPSPRACDRRWISSTNHGHAHAGTGPQGTGEGAPARHLLWGIYF</sequence>
<organism evidence="2">
    <name type="scientific">Mustela putorius furo</name>
    <name type="common">European domestic ferret</name>
    <name type="synonym">Mustela furo</name>
    <dbReference type="NCBI Taxonomy" id="9669"/>
    <lineage>
        <taxon>Eukaryota</taxon>
        <taxon>Metazoa</taxon>
        <taxon>Chordata</taxon>
        <taxon>Craniata</taxon>
        <taxon>Vertebrata</taxon>
        <taxon>Euteleostomi</taxon>
        <taxon>Mammalia</taxon>
        <taxon>Eutheria</taxon>
        <taxon>Laurasiatheria</taxon>
        <taxon>Carnivora</taxon>
        <taxon>Caniformia</taxon>
        <taxon>Musteloidea</taxon>
        <taxon>Mustelidae</taxon>
        <taxon>Mustelinae</taxon>
        <taxon>Mustela</taxon>
    </lineage>
</organism>
<dbReference type="Ensembl" id="ENSMPUT00000011262.1">
    <property type="protein sequence ID" value="ENSMPUP00000011077.1"/>
    <property type="gene ID" value="ENSMPUG00000011168.1"/>
</dbReference>
<evidence type="ECO:0000313" key="2">
    <source>
        <dbReference type="Ensembl" id="ENSMPUP00000011077.1"/>
    </source>
</evidence>
<proteinExistence type="predicted"/>
<evidence type="ECO:0000256" key="1">
    <source>
        <dbReference type="SAM" id="MobiDB-lite"/>
    </source>
</evidence>
<dbReference type="InParanoid" id="M3YIC0"/>
<reference evidence="2" key="1">
    <citation type="submission" date="2024-06" db="UniProtKB">
        <authorList>
            <consortium name="Ensembl"/>
        </authorList>
    </citation>
    <scope>IDENTIFICATION</scope>
</reference>
<feature type="compositionally biased region" description="Low complexity" evidence="1">
    <location>
        <begin position="35"/>
        <end position="48"/>
    </location>
</feature>
<dbReference type="AlphaFoldDB" id="M3YIC0"/>
<dbReference type="EMBL" id="AEYP01079011">
    <property type="status" value="NOT_ANNOTATED_CDS"/>
    <property type="molecule type" value="Genomic_DNA"/>
</dbReference>
<dbReference type="HOGENOM" id="CLU_2176816_0_0_1"/>
<name>M3YIC0_MUSPF</name>